<dbReference type="KEGG" id="bacg:D2962_09980"/>
<gene>
    <name evidence="2" type="ORF">D2962_09980</name>
</gene>
<dbReference type="PROSITE" id="PS50905">
    <property type="entry name" value="FERRITIN_LIKE"/>
    <property type="match status" value="1"/>
</dbReference>
<sequence>MELSLITENQLGVTRGTAVESAVTQNYQGECMEVGWYLAAARQAQREGFAEVAEVFKTIAREEAAHAARFAELNGEISTTRENLEKALNGEQNSNRMKREAAVAAKQNNIDEAHDVFDEAAKDESRHARALKGIKDKLFAGL</sequence>
<dbReference type="PANTHER" id="PTHR43339">
    <property type="entry name" value="RUBRERYTHRIN-RELATED"/>
    <property type="match status" value="1"/>
</dbReference>
<evidence type="ECO:0000313" key="2">
    <source>
        <dbReference type="EMBL" id="AYO30899.1"/>
    </source>
</evidence>
<keyword evidence="3" id="KW-1185">Reference proteome</keyword>
<dbReference type="Gene3D" id="1.20.1260.10">
    <property type="match status" value="1"/>
</dbReference>
<dbReference type="CDD" id="cd01046">
    <property type="entry name" value="Rubrerythrin_like"/>
    <property type="match status" value="1"/>
</dbReference>
<accession>A0A3G2R661</accession>
<feature type="domain" description="Ferritin-like diiron" evidence="1">
    <location>
        <begin position="13"/>
        <end position="142"/>
    </location>
</feature>
<dbReference type="RefSeq" id="WP_120767408.1">
    <property type="nucleotide sequence ID" value="NZ_CP033169.1"/>
</dbReference>
<dbReference type="InterPro" id="IPR009078">
    <property type="entry name" value="Ferritin-like_SF"/>
</dbReference>
<dbReference type="Proteomes" id="UP000280960">
    <property type="component" value="Chromosome"/>
</dbReference>
<proteinExistence type="predicted"/>
<dbReference type="PANTHER" id="PTHR43339:SF1">
    <property type="entry name" value="RUBRERYTHRIN"/>
    <property type="match status" value="1"/>
</dbReference>
<dbReference type="GO" id="GO:0016491">
    <property type="term" value="F:oxidoreductase activity"/>
    <property type="evidence" value="ECO:0007669"/>
    <property type="project" value="InterPro"/>
</dbReference>
<evidence type="ECO:0000313" key="3">
    <source>
        <dbReference type="Proteomes" id="UP000280960"/>
    </source>
</evidence>
<dbReference type="InterPro" id="IPR009040">
    <property type="entry name" value="Ferritin-like_diiron"/>
</dbReference>
<evidence type="ECO:0000259" key="1">
    <source>
        <dbReference type="PROSITE" id="PS50905"/>
    </source>
</evidence>
<dbReference type="InterPro" id="IPR045236">
    <property type="entry name" value="RevRr_diiron-bd_dom"/>
</dbReference>
<dbReference type="AlphaFoldDB" id="A0A3G2R661"/>
<dbReference type="GO" id="GO:0005506">
    <property type="term" value="F:iron ion binding"/>
    <property type="evidence" value="ECO:0007669"/>
    <property type="project" value="InterPro"/>
</dbReference>
<dbReference type="SUPFAM" id="SSF47240">
    <property type="entry name" value="Ferritin-like"/>
    <property type="match status" value="1"/>
</dbReference>
<reference evidence="2 3" key="1">
    <citation type="submission" date="2018-10" db="EMBL/GenBank/DDBJ databases">
        <authorList>
            <person name="Zhang X."/>
        </authorList>
    </citation>
    <scope>NUCLEOTIDE SEQUENCE [LARGE SCALE GENOMIC DNA]</scope>
    <source>
        <strain evidence="2 3">SK-G1</strain>
    </source>
</reference>
<organism evidence="2 3">
    <name type="scientific">Biomaibacter acetigenes</name>
    <dbReference type="NCBI Taxonomy" id="2316383"/>
    <lineage>
        <taxon>Bacteria</taxon>
        <taxon>Bacillati</taxon>
        <taxon>Bacillota</taxon>
        <taxon>Clostridia</taxon>
        <taxon>Thermosediminibacterales</taxon>
        <taxon>Tepidanaerobacteraceae</taxon>
        <taxon>Biomaibacter</taxon>
    </lineage>
</organism>
<dbReference type="InterPro" id="IPR012347">
    <property type="entry name" value="Ferritin-like"/>
</dbReference>
<name>A0A3G2R661_9FIRM</name>
<protein>
    <submittedName>
        <fullName evidence="2">Rubrerythrin family protein</fullName>
    </submittedName>
</protein>
<dbReference type="InterPro" id="IPR052773">
    <property type="entry name" value="Anaerobic_Peroxidase-Rel"/>
</dbReference>
<dbReference type="EMBL" id="CP033169">
    <property type="protein sequence ID" value="AYO30899.1"/>
    <property type="molecule type" value="Genomic_DNA"/>
</dbReference>
<dbReference type="Pfam" id="PF02915">
    <property type="entry name" value="Rubrerythrin"/>
    <property type="match status" value="1"/>
</dbReference>
<dbReference type="InterPro" id="IPR003251">
    <property type="entry name" value="Rr_diiron-bd_dom"/>
</dbReference>